<feature type="compositionally biased region" description="Low complexity" evidence="9">
    <location>
        <begin position="592"/>
        <end position="603"/>
    </location>
</feature>
<evidence type="ECO:0000256" key="4">
    <source>
        <dbReference type="ARBA" id="ARBA00022771"/>
    </source>
</evidence>
<keyword evidence="5" id="KW-0862">Zinc</keyword>
<protein>
    <recommendedName>
        <fullName evidence="2">Regulatory protein zeste</fullName>
    </recommendedName>
</protein>
<evidence type="ECO:0000256" key="7">
    <source>
        <dbReference type="ARBA" id="ARBA00023163"/>
    </source>
</evidence>
<evidence type="ECO:0000256" key="5">
    <source>
        <dbReference type="ARBA" id="ARBA00022833"/>
    </source>
</evidence>
<evidence type="ECO:0000313" key="13">
    <source>
        <dbReference type="EMBL" id="KAJ8728768.1"/>
    </source>
</evidence>
<evidence type="ECO:0000313" key="14">
    <source>
        <dbReference type="Proteomes" id="UP001231518"/>
    </source>
</evidence>
<dbReference type="GO" id="GO:0005634">
    <property type="term" value="C:nucleus"/>
    <property type="evidence" value="ECO:0007669"/>
    <property type="project" value="TreeGrafter"/>
</dbReference>
<evidence type="ECO:0000256" key="6">
    <source>
        <dbReference type="ARBA" id="ARBA00023015"/>
    </source>
</evidence>
<feature type="domain" description="Myb/SANT-like DNA-binding" evidence="12">
    <location>
        <begin position="467"/>
        <end position="538"/>
    </location>
</feature>
<evidence type="ECO:0000256" key="9">
    <source>
        <dbReference type="SAM" id="MobiDB-lite"/>
    </source>
</evidence>
<dbReference type="Pfam" id="PF10551">
    <property type="entry name" value="MULE"/>
    <property type="match status" value="1"/>
</dbReference>
<evidence type="ECO:0000256" key="2">
    <source>
        <dbReference type="ARBA" id="ARBA00016807"/>
    </source>
</evidence>
<name>A0AAD7YVD3_MYTSE</name>
<proteinExistence type="predicted"/>
<evidence type="ECO:0000259" key="11">
    <source>
        <dbReference type="Pfam" id="PF10551"/>
    </source>
</evidence>
<dbReference type="EMBL" id="JARGEI010000007">
    <property type="protein sequence ID" value="KAJ8728768.1"/>
    <property type="molecule type" value="Genomic_DNA"/>
</dbReference>
<comment type="function">
    <text evidence="8">Involved in transvection phenomena (= synapsis-dependent gene expression), where the synaptic pairing of chromosomes carrying genes with which zeste interacts influences the expression of these genes. Zeste binds to DNA and stimulates transcription from a nearby promoter.</text>
</comment>
<feature type="domain" description="MULE transposase" evidence="11">
    <location>
        <begin position="196"/>
        <end position="290"/>
    </location>
</feature>
<accession>A0AAD7YVD3</accession>
<sequence length="721" mass="82852">MSNEGGSRGVTKNYEICGTVLLHAGHKYYKHRKNKNSTVWTCANKKKIKCSGIANLHHETDCVVIKNKHVSQCVPKFDENEVKLLLQQTKKAICQDFSDTVQSVYEKNIQKLKDRKGLDNISKIPDFRSVKYQFYRYRNKTLQVPKIKFTNPDSVVIPERFVKYILFDCKENERRIIVFASPKVRINVQNIKHYFCDGTFKSCVKPFTQLYTIHGDIGSDLYQSNIVPLFYALLTDKRGITYEALFQKIKDAVQEFRPIKFTMDFEMAAINAVKNVFPRASIHGCFIHFQRSIYRKATSLELLEYEETKQHIKLCASLAFLPKEDIEDGWLTLMENSFQAEPVTIFNNYFVEQWLEPPEMIPLWCCFKEHHRSSNLVEAWNERFQRYTGCKPSLLLFLQTVATDISTHDIARERLQMNGIPIHKRKKTSIKNDELINKLTHQYENKERSITNFLQEFKMAPHTGSATPEQIDTLLNFLDKHRDLARGRLRGGDGSAHAKRLWEELCNMLNSMGGCTKSIQQWQKVWFDRKHLAKKAAADARSSASATGGSPSTAPPLSQWQLKVLSIMGIAFGERQTSARVPPFRETNEPIPSTSSQTSQPLSLSQPLDLDLCEEVVGECVEASLEDRQLLQPASQPPVSQECLPSTLSSQPTRPRRQSAAGSDVRSRLYQYEEGRVQREKLRNTELAGLRTELTSLRTEVAGIKAVMLQMYELLREYNRN</sequence>
<dbReference type="Proteomes" id="UP001231518">
    <property type="component" value="Chromosome 19"/>
</dbReference>
<evidence type="ECO:0000259" key="10">
    <source>
        <dbReference type="Pfam" id="PF04500"/>
    </source>
</evidence>
<dbReference type="InterPro" id="IPR028002">
    <property type="entry name" value="Myb_DNA-bind_5"/>
</dbReference>
<gene>
    <name evidence="13" type="ORF">PYW07_006464</name>
</gene>
<keyword evidence="14" id="KW-1185">Reference proteome</keyword>
<feature type="region of interest" description="Disordered" evidence="9">
    <location>
        <begin position="578"/>
        <end position="603"/>
    </location>
</feature>
<keyword evidence="3" id="KW-0479">Metal-binding</keyword>
<dbReference type="AlphaFoldDB" id="A0AAD7YVD3"/>
<evidence type="ECO:0000256" key="1">
    <source>
        <dbReference type="ARBA" id="ARBA00011764"/>
    </source>
</evidence>
<dbReference type="InterPro" id="IPR007588">
    <property type="entry name" value="Znf_FLYWCH"/>
</dbReference>
<keyword evidence="4" id="KW-0863">Zinc-finger</keyword>
<feature type="compositionally biased region" description="Polar residues" evidence="9">
    <location>
        <begin position="632"/>
        <end position="653"/>
    </location>
</feature>
<dbReference type="InterPro" id="IPR018289">
    <property type="entry name" value="MULE_transposase_dom"/>
</dbReference>
<feature type="domain" description="FLYWCH-type" evidence="10">
    <location>
        <begin position="19"/>
        <end position="69"/>
    </location>
</feature>
<dbReference type="PANTHER" id="PTHR23098">
    <property type="entry name" value="AGAP001331-PA-RELATED"/>
    <property type="match status" value="1"/>
</dbReference>
<dbReference type="Pfam" id="PF04500">
    <property type="entry name" value="FLYWCH"/>
    <property type="match status" value="1"/>
</dbReference>
<dbReference type="Pfam" id="PF13873">
    <property type="entry name" value="Myb_DNA-bind_5"/>
    <property type="match status" value="1"/>
</dbReference>
<organism evidence="13 14">
    <name type="scientific">Mythimna separata</name>
    <name type="common">Oriental armyworm</name>
    <name type="synonym">Pseudaletia separata</name>
    <dbReference type="NCBI Taxonomy" id="271217"/>
    <lineage>
        <taxon>Eukaryota</taxon>
        <taxon>Metazoa</taxon>
        <taxon>Ecdysozoa</taxon>
        <taxon>Arthropoda</taxon>
        <taxon>Hexapoda</taxon>
        <taxon>Insecta</taxon>
        <taxon>Pterygota</taxon>
        <taxon>Neoptera</taxon>
        <taxon>Endopterygota</taxon>
        <taxon>Lepidoptera</taxon>
        <taxon>Glossata</taxon>
        <taxon>Ditrysia</taxon>
        <taxon>Noctuoidea</taxon>
        <taxon>Noctuidae</taxon>
        <taxon>Noctuinae</taxon>
        <taxon>Hadenini</taxon>
        <taxon>Mythimna</taxon>
    </lineage>
</organism>
<evidence type="ECO:0000259" key="12">
    <source>
        <dbReference type="Pfam" id="PF13873"/>
    </source>
</evidence>
<feature type="region of interest" description="Disordered" evidence="9">
    <location>
        <begin position="632"/>
        <end position="666"/>
    </location>
</feature>
<dbReference type="Gene3D" id="2.20.25.240">
    <property type="match status" value="1"/>
</dbReference>
<comment type="subunit">
    <text evidence="1">Self-associates forming complexes of several hundred monomers.</text>
</comment>
<keyword evidence="6" id="KW-0805">Transcription regulation</keyword>
<evidence type="ECO:0000256" key="8">
    <source>
        <dbReference type="ARBA" id="ARBA00025466"/>
    </source>
</evidence>
<evidence type="ECO:0000256" key="3">
    <source>
        <dbReference type="ARBA" id="ARBA00022723"/>
    </source>
</evidence>
<keyword evidence="7" id="KW-0804">Transcription</keyword>
<dbReference type="PANTHER" id="PTHR23098:SF16">
    <property type="entry name" value="REGULATORY PROTEIN ZESTE"/>
    <property type="match status" value="1"/>
</dbReference>
<dbReference type="GO" id="GO:0008270">
    <property type="term" value="F:zinc ion binding"/>
    <property type="evidence" value="ECO:0007669"/>
    <property type="project" value="UniProtKB-KW"/>
</dbReference>
<reference evidence="13" key="1">
    <citation type="submission" date="2023-03" db="EMBL/GenBank/DDBJ databases">
        <title>Chromosome-level genomes of two armyworms, Mythimna separata and Mythimna loreyi, provide insights into the biosynthesis and reception of sex pheromones.</title>
        <authorList>
            <person name="Zhao H."/>
        </authorList>
    </citation>
    <scope>NUCLEOTIDE SEQUENCE</scope>
    <source>
        <strain evidence="13">BeijingLab</strain>
        <tissue evidence="13">Pupa</tissue>
    </source>
</reference>
<comment type="caution">
    <text evidence="13">The sequence shown here is derived from an EMBL/GenBank/DDBJ whole genome shotgun (WGS) entry which is preliminary data.</text>
</comment>